<dbReference type="NCBIfam" id="TIGR00072">
    <property type="entry name" value="hydrog_prot"/>
    <property type="match status" value="1"/>
</dbReference>
<proteinExistence type="predicted"/>
<dbReference type="Pfam" id="PF01750">
    <property type="entry name" value="HycI"/>
    <property type="match status" value="1"/>
</dbReference>
<dbReference type="EMBL" id="BAABHF010000041">
    <property type="protein sequence ID" value="GAA4507590.1"/>
    <property type="molecule type" value="Genomic_DNA"/>
</dbReference>
<dbReference type="InterPro" id="IPR023430">
    <property type="entry name" value="Pept_HybD-like_dom_sf"/>
</dbReference>
<organism evidence="1 2">
    <name type="scientific">Actinoallomurus oryzae</name>
    <dbReference type="NCBI Taxonomy" id="502180"/>
    <lineage>
        <taxon>Bacteria</taxon>
        <taxon>Bacillati</taxon>
        <taxon>Actinomycetota</taxon>
        <taxon>Actinomycetes</taxon>
        <taxon>Streptosporangiales</taxon>
        <taxon>Thermomonosporaceae</taxon>
        <taxon>Actinoallomurus</taxon>
    </lineage>
</organism>
<sequence length="127" mass="13294">MSRSDTSWSLEGATLAVSVGEPSRLLDLWDGADLAVVVDAVPSTDEPGHVHKPDAVGMVEPGTSSHDLGLGIATRLGETLGRMPVVMRIYLIGGVDFGFGTGLSPPVVRAVTDVADRITTLSREALR</sequence>
<evidence type="ECO:0008006" key="3">
    <source>
        <dbReference type="Google" id="ProtNLM"/>
    </source>
</evidence>
<accession>A0ABP8QP09</accession>
<dbReference type="SUPFAM" id="SSF53163">
    <property type="entry name" value="HybD-like"/>
    <property type="match status" value="1"/>
</dbReference>
<dbReference type="Proteomes" id="UP001500503">
    <property type="component" value="Unassembled WGS sequence"/>
</dbReference>
<gene>
    <name evidence="1" type="ORF">GCM10023191_066200</name>
</gene>
<dbReference type="InterPro" id="IPR000671">
    <property type="entry name" value="Peptidase_A31"/>
</dbReference>
<reference evidence="2" key="1">
    <citation type="journal article" date="2019" name="Int. J. Syst. Evol. Microbiol.">
        <title>The Global Catalogue of Microorganisms (GCM) 10K type strain sequencing project: providing services to taxonomists for standard genome sequencing and annotation.</title>
        <authorList>
            <consortium name="The Broad Institute Genomics Platform"/>
            <consortium name="The Broad Institute Genome Sequencing Center for Infectious Disease"/>
            <person name="Wu L."/>
            <person name="Ma J."/>
        </authorList>
    </citation>
    <scope>NUCLEOTIDE SEQUENCE [LARGE SCALE GENOMIC DNA]</scope>
    <source>
        <strain evidence="2">JCM 17933</strain>
    </source>
</reference>
<name>A0ABP8QP09_9ACTN</name>
<comment type="caution">
    <text evidence="1">The sequence shown here is derived from an EMBL/GenBank/DDBJ whole genome shotgun (WGS) entry which is preliminary data.</text>
</comment>
<evidence type="ECO:0000313" key="1">
    <source>
        <dbReference type="EMBL" id="GAA4507590.1"/>
    </source>
</evidence>
<keyword evidence="2" id="KW-1185">Reference proteome</keyword>
<protein>
    <recommendedName>
        <fullName evidence="3">Hydrogenase maturation protease</fullName>
    </recommendedName>
</protein>
<dbReference type="RefSeq" id="WP_345470557.1">
    <property type="nucleotide sequence ID" value="NZ_BAABHF010000041.1"/>
</dbReference>
<evidence type="ECO:0000313" key="2">
    <source>
        <dbReference type="Proteomes" id="UP001500503"/>
    </source>
</evidence>
<dbReference type="Gene3D" id="3.40.50.1450">
    <property type="entry name" value="HybD-like"/>
    <property type="match status" value="1"/>
</dbReference>
<dbReference type="CDD" id="cd00518">
    <property type="entry name" value="H2MP"/>
    <property type="match status" value="1"/>
</dbReference>